<dbReference type="KEGG" id="tpi:TREPR_2416"/>
<dbReference type="Pfam" id="PF11738">
    <property type="entry name" value="DUF3298"/>
    <property type="match status" value="1"/>
</dbReference>
<gene>
    <name evidence="3" type="ordered locus">TREPR_2416</name>
</gene>
<keyword evidence="4" id="KW-1185">Reference proteome</keyword>
<keyword evidence="1" id="KW-0732">Signal</keyword>
<evidence type="ECO:0000256" key="1">
    <source>
        <dbReference type="SAM" id="SignalP"/>
    </source>
</evidence>
<reference evidence="3 4" key="2">
    <citation type="journal article" date="2011" name="ISME J.">
        <title>RNA-seq reveals cooperative metabolic interactions between two termite-gut spirochete species in co-culture.</title>
        <authorList>
            <person name="Rosenthal A.Z."/>
            <person name="Matson E.G."/>
            <person name="Eldar A."/>
            <person name="Leadbetter J.R."/>
        </authorList>
    </citation>
    <scope>NUCLEOTIDE SEQUENCE [LARGE SCALE GENOMIC DNA]</scope>
    <source>
        <strain evidence="4">ATCC BAA-887 / DSM 12427 / ZAS-2</strain>
    </source>
</reference>
<dbReference type="Gene3D" id="3.90.640.20">
    <property type="entry name" value="Heat-shock cognate protein, ATPase"/>
    <property type="match status" value="1"/>
</dbReference>
<evidence type="ECO:0000259" key="2">
    <source>
        <dbReference type="Pfam" id="PF11738"/>
    </source>
</evidence>
<dbReference type="OrthoDB" id="5637at2"/>
<dbReference type="EMBL" id="CP001843">
    <property type="protein sequence ID" value="AEF85685.1"/>
    <property type="molecule type" value="Genomic_DNA"/>
</dbReference>
<dbReference type="Proteomes" id="UP000009223">
    <property type="component" value="Chromosome"/>
</dbReference>
<evidence type="ECO:0000313" key="3">
    <source>
        <dbReference type="EMBL" id="AEF85685.1"/>
    </source>
</evidence>
<accession>F5YHG4</accession>
<reference evidence="4" key="1">
    <citation type="submission" date="2009-12" db="EMBL/GenBank/DDBJ databases">
        <title>Complete sequence of Treponema primitia strain ZAS-2.</title>
        <authorList>
            <person name="Tetu S.G."/>
            <person name="Matson E."/>
            <person name="Ren Q."/>
            <person name="Seshadri R."/>
            <person name="Elbourne L."/>
            <person name="Hassan K.A."/>
            <person name="Durkin A."/>
            <person name="Radune D."/>
            <person name="Mohamoud Y."/>
            <person name="Shay R."/>
            <person name="Jin S."/>
            <person name="Zhang X."/>
            <person name="Lucey K."/>
            <person name="Ballor N.R."/>
            <person name="Ottesen E."/>
            <person name="Rosenthal R."/>
            <person name="Allen A."/>
            <person name="Leadbetter J.R."/>
            <person name="Paulsen I.T."/>
        </authorList>
    </citation>
    <scope>NUCLEOTIDE SEQUENCE [LARGE SCALE GENOMIC DNA]</scope>
    <source>
        <strain evidence="4">ATCC BAA-887 / DSM 12427 / ZAS-2</strain>
    </source>
</reference>
<feature type="chain" id="PRO_5003335206" description="DUF3298 domain-containing protein" evidence="1">
    <location>
        <begin position="31"/>
        <end position="282"/>
    </location>
</feature>
<organism evidence="3 4">
    <name type="scientific">Treponema primitia (strain ATCC BAA-887 / DSM 12427 / ZAS-2)</name>
    <dbReference type="NCBI Taxonomy" id="545694"/>
    <lineage>
        <taxon>Bacteria</taxon>
        <taxon>Pseudomonadati</taxon>
        <taxon>Spirochaetota</taxon>
        <taxon>Spirochaetia</taxon>
        <taxon>Spirochaetales</taxon>
        <taxon>Treponemataceae</taxon>
        <taxon>Treponema</taxon>
    </lineage>
</organism>
<dbReference type="Gene3D" id="3.30.565.40">
    <property type="entry name" value="Fervidobacterium nodosum Rt17-B1 like"/>
    <property type="match status" value="1"/>
</dbReference>
<protein>
    <recommendedName>
        <fullName evidence="2">DUF3298 domain-containing protein</fullName>
    </recommendedName>
</protein>
<dbReference type="InterPro" id="IPR021729">
    <property type="entry name" value="DUF3298"/>
</dbReference>
<evidence type="ECO:0000313" key="4">
    <source>
        <dbReference type="Proteomes" id="UP000009223"/>
    </source>
</evidence>
<dbReference type="InterPro" id="IPR037126">
    <property type="entry name" value="PdaC/RsiV-like_sf"/>
</dbReference>
<dbReference type="AlphaFoldDB" id="F5YHG4"/>
<feature type="domain" description="DUF3298" evidence="2">
    <location>
        <begin position="185"/>
        <end position="263"/>
    </location>
</feature>
<dbReference type="HOGENOM" id="CLU_083883_1_0_12"/>
<dbReference type="STRING" id="545694.TREPR_2416"/>
<name>F5YHG4_TREPZ</name>
<sequence length="282" mass="32162">MKSKFYKKSNKAALWGFLFLLLFFPLACKSAPPAVSGSRSVTGALRGYETIVAENTLSLYPEMVGKSPGMVIRLSMLDVPEQESVNKFIPDALYQGKSLIEYADEKIHSYDTKYIAMRDVAAKFPDMSNDVLNWHYSEVYTLDAGTPKLAVVSLDKEYYTGGAHGMKQKDYFVFDLEEKRQLALKDVIRGETFDQLDDHVEAALRTLMEIPDWIPLTERGFFDNSIEKMEDFFLNPQGLGFQWDPYEIAPYVMGTLEVVIPYKDIEELFTPRGLVLVAELRR</sequence>
<feature type="signal peptide" evidence="1">
    <location>
        <begin position="1"/>
        <end position="30"/>
    </location>
</feature>
<proteinExistence type="predicted"/>
<dbReference type="eggNOG" id="ENOG5030JGF">
    <property type="taxonomic scope" value="Bacteria"/>
</dbReference>